<dbReference type="GO" id="GO:0005506">
    <property type="term" value="F:iron ion binding"/>
    <property type="evidence" value="ECO:0007669"/>
    <property type="project" value="UniProtKB-UniRule"/>
</dbReference>
<dbReference type="EMBL" id="CAUJNA010002347">
    <property type="protein sequence ID" value="CAJ1392524.1"/>
    <property type="molecule type" value="Genomic_DNA"/>
</dbReference>
<keyword evidence="12" id="KW-1185">Reference proteome</keyword>
<dbReference type="AlphaFoldDB" id="A0AA36ITC4"/>
<dbReference type="GO" id="GO:0051864">
    <property type="term" value="F:histone H3K36 demethylase activity"/>
    <property type="evidence" value="ECO:0007669"/>
    <property type="project" value="TreeGrafter"/>
</dbReference>
<proteinExistence type="inferred from homology"/>
<dbReference type="PANTHER" id="PTHR13096">
    <property type="entry name" value="MINA53 MYC INDUCED NUCLEAR ANTIGEN"/>
    <property type="match status" value="1"/>
</dbReference>
<feature type="domain" description="JmjC" evidence="10">
    <location>
        <begin position="103"/>
        <end position="238"/>
    </location>
</feature>
<dbReference type="PANTHER" id="PTHR13096:SF7">
    <property type="entry name" value="RIBOSOMAL OXYGENASE 2"/>
    <property type="match status" value="1"/>
</dbReference>
<comment type="similarity">
    <text evidence="5">Belongs to the ROX family. MINA53 subfamily.</text>
</comment>
<dbReference type="GO" id="GO:0036139">
    <property type="term" value="F:peptidyl-histidine dioxygenase activity"/>
    <property type="evidence" value="ECO:0007669"/>
    <property type="project" value="UniProtKB-EC"/>
</dbReference>
<comment type="catalytic activity">
    <reaction evidence="8">
        <text>L-histidyl-[protein] + 2-oxoglutarate + O2 = (3S)-3-hydroxy-L-histidyl-[protein] + succinate + CO2</text>
        <dbReference type="Rhea" id="RHEA:54256"/>
        <dbReference type="Rhea" id="RHEA-COMP:9745"/>
        <dbReference type="Rhea" id="RHEA-COMP:13840"/>
        <dbReference type="ChEBI" id="CHEBI:15379"/>
        <dbReference type="ChEBI" id="CHEBI:16526"/>
        <dbReference type="ChEBI" id="CHEBI:16810"/>
        <dbReference type="ChEBI" id="CHEBI:29979"/>
        <dbReference type="ChEBI" id="CHEBI:30031"/>
        <dbReference type="ChEBI" id="CHEBI:138021"/>
        <dbReference type="EC" id="1.14.11.79"/>
    </reaction>
</comment>
<evidence type="ECO:0000256" key="2">
    <source>
        <dbReference type="ARBA" id="ARBA00022517"/>
    </source>
</evidence>
<keyword evidence="9" id="KW-0223">Dioxygenase</keyword>
<keyword evidence="9" id="KW-0560">Oxidoreductase</keyword>
<evidence type="ECO:0000256" key="7">
    <source>
        <dbReference type="ARBA" id="ARBA00047687"/>
    </source>
</evidence>
<dbReference type="GO" id="GO:0032453">
    <property type="term" value="F:histone H3K4 demethylase activity"/>
    <property type="evidence" value="ECO:0007669"/>
    <property type="project" value="TreeGrafter"/>
</dbReference>
<evidence type="ECO:0000256" key="5">
    <source>
        <dbReference type="ARBA" id="ARBA00034314"/>
    </source>
</evidence>
<evidence type="ECO:0000256" key="9">
    <source>
        <dbReference type="RuleBase" id="RU366061"/>
    </source>
</evidence>
<evidence type="ECO:0000259" key="10">
    <source>
        <dbReference type="PROSITE" id="PS51184"/>
    </source>
</evidence>
<dbReference type="PROSITE" id="PS51184">
    <property type="entry name" value="JMJC"/>
    <property type="match status" value="1"/>
</dbReference>
<evidence type="ECO:0000256" key="8">
    <source>
        <dbReference type="ARBA" id="ARBA00049465"/>
    </source>
</evidence>
<comment type="caution">
    <text evidence="11">The sequence shown here is derived from an EMBL/GenBank/DDBJ whole genome shotgun (WGS) entry which is preliminary data.</text>
</comment>
<evidence type="ECO:0000313" key="12">
    <source>
        <dbReference type="Proteomes" id="UP001178507"/>
    </source>
</evidence>
<dbReference type="Pfam" id="PF08007">
    <property type="entry name" value="JmjC_2"/>
    <property type="match status" value="1"/>
</dbReference>
<evidence type="ECO:0000256" key="6">
    <source>
        <dbReference type="ARBA" id="ARBA00046256"/>
    </source>
</evidence>
<comment type="cofactor">
    <cofactor evidence="9">
        <name>Fe(2+)</name>
        <dbReference type="ChEBI" id="CHEBI:29033"/>
    </cofactor>
    <text evidence="9">Binds 1 Fe(2+) ion per subunit.</text>
</comment>
<evidence type="ECO:0000256" key="1">
    <source>
        <dbReference type="ARBA" id="ARBA00004604"/>
    </source>
</evidence>
<keyword evidence="2" id="KW-0690">Ribosome biogenesis</keyword>
<dbReference type="InterPro" id="IPR039994">
    <property type="entry name" value="NO66-like"/>
</dbReference>
<keyword evidence="4 9" id="KW-0408">Iron</keyword>
<protein>
    <recommendedName>
        <fullName evidence="9">Bifunctional lysine-specific demethylase and histidyl-hydroxylase</fullName>
        <ecNumber evidence="9">1.14.11.-</ecNumber>
    </recommendedName>
</protein>
<accession>A0AA36ITC4</accession>
<comment type="function">
    <text evidence="6">Oxygenase that can act as both a histone lysine demethylase and a ribosomal histidine hydroxylase. Is involved in the demethylation of trimethylated 'Lys-9' on histone H3 (H3K9me3), leading to an increase in ribosomal RNA expression. Also catalyzes the hydroxylation of 60S ribosomal protein L27a on 'His-39'. May play an important role in cell growth and survival. May be involved in ribosome biogenesis, most likely during the assembly process of pre-ribosomal particles.</text>
</comment>
<reference evidence="11" key="1">
    <citation type="submission" date="2023-08" db="EMBL/GenBank/DDBJ databases">
        <authorList>
            <person name="Chen Y."/>
            <person name="Shah S."/>
            <person name="Dougan E. K."/>
            <person name="Thang M."/>
            <person name="Chan C."/>
        </authorList>
    </citation>
    <scope>NUCLEOTIDE SEQUENCE</scope>
</reference>
<dbReference type="Gene3D" id="2.60.120.650">
    <property type="entry name" value="Cupin"/>
    <property type="match status" value="1"/>
</dbReference>
<dbReference type="SUPFAM" id="SSF51197">
    <property type="entry name" value="Clavaminate synthase-like"/>
    <property type="match status" value="1"/>
</dbReference>
<evidence type="ECO:0000256" key="4">
    <source>
        <dbReference type="ARBA" id="ARBA00023004"/>
    </source>
</evidence>
<dbReference type="Proteomes" id="UP001178507">
    <property type="component" value="Unassembled WGS sequence"/>
</dbReference>
<gene>
    <name evidence="11" type="ORF">EVOR1521_LOCUS17594</name>
</gene>
<dbReference type="GO" id="GO:0042254">
    <property type="term" value="P:ribosome biogenesis"/>
    <property type="evidence" value="ECO:0007669"/>
    <property type="project" value="UniProtKB-KW"/>
</dbReference>
<name>A0AA36ITC4_9DINO</name>
<dbReference type="InterPro" id="IPR003347">
    <property type="entry name" value="JmjC_dom"/>
</dbReference>
<evidence type="ECO:0000313" key="11">
    <source>
        <dbReference type="EMBL" id="CAJ1392524.1"/>
    </source>
</evidence>
<comment type="subcellular location">
    <subcellularLocation>
        <location evidence="1">Nucleus</location>
        <location evidence="1">Nucleolus</location>
    </subcellularLocation>
</comment>
<dbReference type="EC" id="1.14.11.-" evidence="9"/>
<keyword evidence="3 9" id="KW-0479">Metal-binding</keyword>
<organism evidence="11 12">
    <name type="scientific">Effrenium voratum</name>
    <dbReference type="NCBI Taxonomy" id="2562239"/>
    <lineage>
        <taxon>Eukaryota</taxon>
        <taxon>Sar</taxon>
        <taxon>Alveolata</taxon>
        <taxon>Dinophyceae</taxon>
        <taxon>Suessiales</taxon>
        <taxon>Symbiodiniaceae</taxon>
        <taxon>Effrenium</taxon>
    </lineage>
</organism>
<evidence type="ECO:0000256" key="3">
    <source>
        <dbReference type="ARBA" id="ARBA00022723"/>
    </source>
</evidence>
<keyword evidence="9" id="KW-0804">Transcription</keyword>
<keyword evidence="9" id="KW-0805">Transcription regulation</keyword>
<dbReference type="GO" id="GO:0005730">
    <property type="term" value="C:nucleolus"/>
    <property type="evidence" value="ECO:0007669"/>
    <property type="project" value="UniProtKB-SubCell"/>
</dbReference>
<comment type="catalytic activity">
    <reaction evidence="7">
        <text>L-histidyl-[ribosomal protein uL15] + 2-oxoglutarate + O2 = (3S)-3-hydroxy-L-histidyl-[ribosomal protein uL15] + succinate + CO2</text>
        <dbReference type="Rhea" id="RHEA:54024"/>
        <dbReference type="Rhea" id="RHEA-COMP:13760"/>
        <dbReference type="Rhea" id="RHEA-COMP:13761"/>
        <dbReference type="ChEBI" id="CHEBI:15379"/>
        <dbReference type="ChEBI" id="CHEBI:16526"/>
        <dbReference type="ChEBI" id="CHEBI:16810"/>
        <dbReference type="ChEBI" id="CHEBI:29979"/>
        <dbReference type="ChEBI" id="CHEBI:30031"/>
        <dbReference type="ChEBI" id="CHEBI:138021"/>
    </reaction>
</comment>
<sequence>MLWLGLLVSVRADVLEDWISPLGRDAFFAATFEQQWAHFPHPSPLVPISLDHVAEWVKLRGRDDDVIETLAHPTGRSFKSLSSNPVEYIQEAFLQGHSMVINSLQRWSEPGKRLAKDLYAACDLPVDVYMYFTPPHSRSYGLHSDVMDAFMVQLAGAKTWRVCDAPSWRAPNLDPEQALQKLNASCDTITMRGGDVMYLPYGTLHQATTYSDFSMHLTVNLERQYYVWLALIIAMMHKAARPELTVQGFIESGDFQVDDPESALFRALSRLSPMLPELHRVPGTGAANVTSTRLLTAALCNEDLPEGYEASLEEEKRELVAKMLAHLRADATLASRKIQFGRRVVPFLEAAELLQSETLGFALQLVRYHSAHHVQFLDKPDLFASLSAIRSHLGPDSPPVKLSALASKLPEETMLVRAPRLRAALIGDVGLVINGVEVPVTRQQIPAALFALGLFKEGTAQGQPFALAEARKTGEMKLFQKLLKLGALQVVGAAGEALLKG</sequence>
<keyword evidence="9" id="KW-0539">Nucleus</keyword>